<reference evidence="3" key="1">
    <citation type="submission" date="2021-03" db="EMBL/GenBank/DDBJ databases">
        <authorList>
            <person name="Tagirdzhanova G."/>
        </authorList>
    </citation>
    <scope>NUCLEOTIDE SEQUENCE</scope>
</reference>
<keyword evidence="1" id="KW-0812">Transmembrane</keyword>
<feature type="domain" description="AMP-dependent synthetase/ligase" evidence="2">
    <location>
        <begin position="143"/>
        <end position="229"/>
    </location>
</feature>
<protein>
    <recommendedName>
        <fullName evidence="2">AMP-dependent synthetase/ligase domain-containing protein</fullName>
    </recommendedName>
</protein>
<gene>
    <name evidence="3" type="ORF">HETSPECPRED_002924</name>
</gene>
<evidence type="ECO:0000313" key="4">
    <source>
        <dbReference type="Proteomes" id="UP000664521"/>
    </source>
</evidence>
<feature type="transmembrane region" description="Helical" evidence="1">
    <location>
        <begin position="164"/>
        <end position="186"/>
    </location>
</feature>
<keyword evidence="1" id="KW-0472">Membrane</keyword>
<dbReference type="InterPro" id="IPR000873">
    <property type="entry name" value="AMP-dep_synth/lig_dom"/>
</dbReference>
<dbReference type="Proteomes" id="UP000664521">
    <property type="component" value="Unassembled WGS sequence"/>
</dbReference>
<dbReference type="PANTHER" id="PTHR43272">
    <property type="entry name" value="LONG-CHAIN-FATTY-ACID--COA LIGASE"/>
    <property type="match status" value="1"/>
</dbReference>
<keyword evidence="1" id="KW-1133">Transmembrane helix</keyword>
<accession>A0A8H3EZM0</accession>
<dbReference type="SUPFAM" id="SSF56801">
    <property type="entry name" value="Acetyl-CoA synthetase-like"/>
    <property type="match status" value="1"/>
</dbReference>
<evidence type="ECO:0000259" key="2">
    <source>
        <dbReference type="Pfam" id="PF00501"/>
    </source>
</evidence>
<feature type="transmembrane region" description="Helical" evidence="1">
    <location>
        <begin position="20"/>
        <end position="42"/>
    </location>
</feature>
<organism evidence="3 4">
    <name type="scientific">Heterodermia speciosa</name>
    <dbReference type="NCBI Taxonomy" id="116794"/>
    <lineage>
        <taxon>Eukaryota</taxon>
        <taxon>Fungi</taxon>
        <taxon>Dikarya</taxon>
        <taxon>Ascomycota</taxon>
        <taxon>Pezizomycotina</taxon>
        <taxon>Lecanoromycetes</taxon>
        <taxon>OSLEUM clade</taxon>
        <taxon>Lecanoromycetidae</taxon>
        <taxon>Caliciales</taxon>
        <taxon>Physciaceae</taxon>
        <taxon>Heterodermia</taxon>
    </lineage>
</organism>
<name>A0A8H3EZM0_9LECA</name>
<dbReference type="EMBL" id="CAJPDS010000018">
    <property type="protein sequence ID" value="CAF9916481.1"/>
    <property type="molecule type" value="Genomic_DNA"/>
</dbReference>
<dbReference type="Gene3D" id="3.40.50.12780">
    <property type="entry name" value="N-terminal domain of ligase-like"/>
    <property type="match status" value="1"/>
</dbReference>
<dbReference type="AlphaFoldDB" id="A0A8H3EZM0"/>
<dbReference type="InterPro" id="IPR042099">
    <property type="entry name" value="ANL_N_sf"/>
</dbReference>
<keyword evidence="4" id="KW-1185">Reference proteome</keyword>
<dbReference type="OrthoDB" id="4138492at2759"/>
<dbReference type="GO" id="GO:0005783">
    <property type="term" value="C:endoplasmic reticulum"/>
    <property type="evidence" value="ECO:0007669"/>
    <property type="project" value="TreeGrafter"/>
</dbReference>
<evidence type="ECO:0000256" key="1">
    <source>
        <dbReference type="SAM" id="Phobius"/>
    </source>
</evidence>
<dbReference type="GO" id="GO:0004467">
    <property type="term" value="F:long-chain fatty acid-CoA ligase activity"/>
    <property type="evidence" value="ECO:0007669"/>
    <property type="project" value="TreeGrafter"/>
</dbReference>
<sequence>MSSSLLQQLDAQLDSLFAGWNIYTTLICIVLGLYLVYPLFYYTEPDTHPMLLARQSSNSYVRQPGESAIYRSLETPHGYSLKSGLNVKDPGAPKWSSGRDGDLRDIWAQVLKGPTGPDGNPNGSPGKIISVLGKEEVIEHQTSEVMHDINSLGHHLQSHGRRHVAIYLPNSVEMVVSLFAATLYGVTPILVPFDHPVHVIASIVRNTKTDCIIAAAGSLPLDGLLQLYPGLKHVIWVAERSSRHMDWNEVPEGVGGKVEIIVWHEIVEEKRNSALTELPSTSSESPSPNVITISISATDPEKHEVVEFTQKNLVAAVAAQISALPVSQRLGPSDILLPLTPLTDQYSLTVTLAALFSNSSIALSSVSGLTADYVVAFRSITPSVLIASTQTLSTLHSEKATAQAGLMQKIDHWRRARSLAAGSMPRVAGITAKPRLIYTFERAASDSTSLTNSQVSDLRVYTGAHIINAFTATGVAGAISQTNLFDYRTCDDLDSPVPAHYGPPLSSVEIKLIETPGHKSTDENFVEGQLIVEGPAVAGGTATIDGVMKITDNNTLCYGR</sequence>
<comment type="caution">
    <text evidence="3">The sequence shown here is derived from an EMBL/GenBank/DDBJ whole genome shotgun (WGS) entry which is preliminary data.</text>
</comment>
<dbReference type="PANTHER" id="PTHR43272:SF11">
    <property type="entry name" value="AMP-DEPENDENT SYNTHETASE_LIGASE DOMAIN-CONTAINING PROTEIN"/>
    <property type="match status" value="1"/>
</dbReference>
<evidence type="ECO:0000313" key="3">
    <source>
        <dbReference type="EMBL" id="CAF9916481.1"/>
    </source>
</evidence>
<dbReference type="Pfam" id="PF00501">
    <property type="entry name" value="AMP-binding"/>
    <property type="match status" value="1"/>
</dbReference>
<proteinExistence type="predicted"/>
<dbReference type="GO" id="GO:0016020">
    <property type="term" value="C:membrane"/>
    <property type="evidence" value="ECO:0007669"/>
    <property type="project" value="TreeGrafter"/>
</dbReference>